<keyword evidence="12" id="KW-1185">Reference proteome</keyword>
<dbReference type="Gene3D" id="3.40.50.2000">
    <property type="entry name" value="Glycogen Phosphorylase B"/>
    <property type="match status" value="2"/>
</dbReference>
<accession>U7DBK4</accession>
<dbReference type="AlphaFoldDB" id="U7DBK4"/>
<dbReference type="EMBL" id="ASJR01000009">
    <property type="protein sequence ID" value="ERP31810.1"/>
    <property type="molecule type" value="Genomic_DNA"/>
</dbReference>
<dbReference type="PATRIC" id="fig|1313304.3.peg.1200"/>
<dbReference type="PANTHER" id="PTHR45825:SF11">
    <property type="entry name" value="ALPHA AMYLASE DOMAIN-CONTAINING PROTEIN"/>
    <property type="match status" value="1"/>
</dbReference>
<dbReference type="SUPFAM" id="SSF53756">
    <property type="entry name" value="UDP-Glycosyltransferase/glycogen phosphorylase"/>
    <property type="match status" value="1"/>
</dbReference>
<dbReference type="CDD" id="cd03791">
    <property type="entry name" value="GT5_Glycogen_synthase_DULL1-like"/>
    <property type="match status" value="1"/>
</dbReference>
<proteinExistence type="inferred from homology"/>
<comment type="catalytic activity">
    <reaction evidence="1 8">
        <text>[(1-&gt;4)-alpha-D-glucosyl](n) + ADP-alpha-D-glucose = [(1-&gt;4)-alpha-D-glucosyl](n+1) + ADP + H(+)</text>
        <dbReference type="Rhea" id="RHEA:18189"/>
        <dbReference type="Rhea" id="RHEA-COMP:9584"/>
        <dbReference type="Rhea" id="RHEA-COMP:9587"/>
        <dbReference type="ChEBI" id="CHEBI:15378"/>
        <dbReference type="ChEBI" id="CHEBI:15444"/>
        <dbReference type="ChEBI" id="CHEBI:57498"/>
        <dbReference type="ChEBI" id="CHEBI:456216"/>
        <dbReference type="EC" id="2.4.1.21"/>
    </reaction>
</comment>
<comment type="pathway">
    <text evidence="3 8">Glycan biosynthesis; glycogen biosynthesis.</text>
</comment>
<evidence type="ECO:0000259" key="9">
    <source>
        <dbReference type="Pfam" id="PF00534"/>
    </source>
</evidence>
<reference evidence="11 12" key="1">
    <citation type="journal article" date="2013" name="Environ. Microbiol.">
        <title>Genome analysis of Chitinivibrio alkaliphilus gen. nov., sp. nov., a novel extremely haloalkaliphilic anaerobic chitinolytic bacterium from the candidate phylum Termite Group 3.</title>
        <authorList>
            <person name="Sorokin D.Y."/>
            <person name="Gumerov V.M."/>
            <person name="Rakitin A.L."/>
            <person name="Beletsky A.V."/>
            <person name="Damste J.S."/>
            <person name="Muyzer G."/>
            <person name="Mardanov A.V."/>
            <person name="Ravin N.V."/>
        </authorList>
    </citation>
    <scope>NUCLEOTIDE SEQUENCE [LARGE SCALE GENOMIC DNA]</scope>
    <source>
        <strain evidence="11 12">ACht1</strain>
    </source>
</reference>
<dbReference type="Pfam" id="PF08323">
    <property type="entry name" value="Glyco_transf_5"/>
    <property type="match status" value="1"/>
</dbReference>
<dbReference type="InterPro" id="IPR013534">
    <property type="entry name" value="Starch_synth_cat_dom"/>
</dbReference>
<keyword evidence="6 8" id="KW-0808">Transferase</keyword>
<dbReference type="RefSeq" id="WP_022636729.1">
    <property type="nucleotide sequence ID" value="NZ_ASJR01000009.1"/>
</dbReference>
<evidence type="ECO:0000256" key="8">
    <source>
        <dbReference type="HAMAP-Rule" id="MF_00484"/>
    </source>
</evidence>
<dbReference type="GO" id="GO:0005829">
    <property type="term" value="C:cytosol"/>
    <property type="evidence" value="ECO:0007669"/>
    <property type="project" value="TreeGrafter"/>
</dbReference>
<dbReference type="PANTHER" id="PTHR45825">
    <property type="entry name" value="GRANULE-BOUND STARCH SYNTHASE 1, CHLOROPLASTIC/AMYLOPLASTIC"/>
    <property type="match status" value="1"/>
</dbReference>
<evidence type="ECO:0000256" key="6">
    <source>
        <dbReference type="ARBA" id="ARBA00022679"/>
    </source>
</evidence>
<evidence type="ECO:0000256" key="3">
    <source>
        <dbReference type="ARBA" id="ARBA00004964"/>
    </source>
</evidence>
<dbReference type="GO" id="GO:0005978">
    <property type="term" value="P:glycogen biosynthetic process"/>
    <property type="evidence" value="ECO:0007669"/>
    <property type="project" value="UniProtKB-UniRule"/>
</dbReference>
<protein>
    <recommendedName>
        <fullName evidence="8">Glycogen synthase</fullName>
        <ecNumber evidence="8">2.4.1.21</ecNumber>
    </recommendedName>
    <alternativeName>
        <fullName evidence="8">Starch [bacterial glycogen] synthase</fullName>
    </alternativeName>
</protein>
<dbReference type="HAMAP" id="MF_00484">
    <property type="entry name" value="Glycogen_synth"/>
    <property type="match status" value="1"/>
</dbReference>
<name>U7DBK4_9BACT</name>
<dbReference type="Proteomes" id="UP000017148">
    <property type="component" value="Unassembled WGS sequence"/>
</dbReference>
<evidence type="ECO:0000259" key="10">
    <source>
        <dbReference type="Pfam" id="PF08323"/>
    </source>
</evidence>
<organism evidence="11 12">
    <name type="scientific">Chitinivibrio alkaliphilus ACht1</name>
    <dbReference type="NCBI Taxonomy" id="1313304"/>
    <lineage>
        <taxon>Bacteria</taxon>
        <taxon>Pseudomonadati</taxon>
        <taxon>Fibrobacterota</taxon>
        <taxon>Chitinivibrionia</taxon>
        <taxon>Chitinivibrionales</taxon>
        <taxon>Chitinivibrionaceae</taxon>
        <taxon>Chitinivibrio</taxon>
    </lineage>
</organism>
<feature type="domain" description="Starch synthase catalytic" evidence="10">
    <location>
        <begin position="2"/>
        <end position="243"/>
    </location>
</feature>
<evidence type="ECO:0000256" key="2">
    <source>
        <dbReference type="ARBA" id="ARBA00002764"/>
    </source>
</evidence>
<evidence type="ECO:0000256" key="7">
    <source>
        <dbReference type="ARBA" id="ARBA00023056"/>
    </source>
</evidence>
<evidence type="ECO:0000313" key="12">
    <source>
        <dbReference type="Proteomes" id="UP000017148"/>
    </source>
</evidence>
<comment type="function">
    <text evidence="2 8">Synthesizes alpha-1,4-glucan chains using ADP-glucose.</text>
</comment>
<evidence type="ECO:0000256" key="4">
    <source>
        <dbReference type="ARBA" id="ARBA00010281"/>
    </source>
</evidence>
<dbReference type="NCBIfam" id="TIGR02095">
    <property type="entry name" value="glgA"/>
    <property type="match status" value="1"/>
</dbReference>
<dbReference type="EC" id="2.4.1.21" evidence="8"/>
<dbReference type="NCBIfam" id="NF001899">
    <property type="entry name" value="PRK00654.1-2"/>
    <property type="match status" value="1"/>
</dbReference>
<dbReference type="InterPro" id="IPR001296">
    <property type="entry name" value="Glyco_trans_1"/>
</dbReference>
<keyword evidence="5 8" id="KW-0328">Glycosyltransferase</keyword>
<evidence type="ECO:0000313" key="11">
    <source>
        <dbReference type="EMBL" id="ERP31810.1"/>
    </source>
</evidence>
<feature type="binding site" evidence="8">
    <location>
        <position position="15"/>
    </location>
    <ligand>
        <name>ADP-alpha-D-glucose</name>
        <dbReference type="ChEBI" id="CHEBI:57498"/>
    </ligand>
</feature>
<dbReference type="GO" id="GO:0009011">
    <property type="term" value="F:alpha-1,4-glucan glucosyltransferase (ADP-glucose donor) activity"/>
    <property type="evidence" value="ECO:0007669"/>
    <property type="project" value="UniProtKB-UniRule"/>
</dbReference>
<dbReference type="UniPathway" id="UPA00164"/>
<dbReference type="STRING" id="1313304.CALK_1256"/>
<comment type="caution">
    <text evidence="11">The sequence shown here is derived from an EMBL/GenBank/DDBJ whole genome shotgun (WGS) entry which is preliminary data.</text>
</comment>
<dbReference type="GO" id="GO:0004373">
    <property type="term" value="F:alpha-1,4-glucan glucosyltransferase (UDP-glucose donor) activity"/>
    <property type="evidence" value="ECO:0007669"/>
    <property type="project" value="InterPro"/>
</dbReference>
<evidence type="ECO:0000256" key="1">
    <source>
        <dbReference type="ARBA" id="ARBA00001478"/>
    </source>
</evidence>
<comment type="similarity">
    <text evidence="4 8">Belongs to the glycosyltransferase 1 family. Bacterial/plant glycogen synthase subfamily.</text>
</comment>
<dbReference type="OrthoDB" id="9808590at2"/>
<sequence>MNVLFVSSEVVPFAKTGGLADVVSALGAHMKKRGHDVRIVLPYYSSIRDTGVETETVLESMGVSMGPGIEIWCSVKQVIGTGGVQVLLIEHDGFFNREGLYHDNQFTDYGDNAKRFGFLARAALQVAIDTQFSPDIIHANDWQAALVAAYQKVWFWDNPIVGQAATVLTIHNARYQGNYPGDNYHWLGFGPEHFTPDKFEDYGDINMLKAGIYFADMVNTVSPTHAAELIRPYSDFGMEVALNNKGDSFLGILNGVDYDEWCPEKDPLIPQKFSVDDLSGKARCKEELQDAFLLEKRDTPPIIGIVGRMVEQKGYHLLIPVIETILATHDVQFVILGSGDKGMEDFFGALPERYPGKVGSWIGYSNEKAHLIEAGADMFLMPSIFEPCGLNQIYSLKYGTLPIVRAVGGLDDTVRNFDIQRNEGTGFKFWDATPEALQGTIEWALDIWYTHHTAFDWLRRCAMRENFSWEIATDHYVDFYHEAQLKRAEYNRSFQ</sequence>
<keyword evidence="7 8" id="KW-0320">Glycogen biosynthesis</keyword>
<gene>
    <name evidence="8" type="primary">glgA</name>
    <name evidence="11" type="ORF">CALK_1256</name>
</gene>
<evidence type="ECO:0000256" key="5">
    <source>
        <dbReference type="ARBA" id="ARBA00022676"/>
    </source>
</evidence>
<dbReference type="InterPro" id="IPR011835">
    <property type="entry name" value="GS/SS"/>
</dbReference>
<dbReference type="Pfam" id="PF00534">
    <property type="entry name" value="Glycos_transf_1"/>
    <property type="match status" value="1"/>
</dbReference>
<feature type="domain" description="Glycosyl transferase family 1" evidence="9">
    <location>
        <begin position="294"/>
        <end position="446"/>
    </location>
</feature>
<dbReference type="eggNOG" id="COG0297">
    <property type="taxonomic scope" value="Bacteria"/>
</dbReference>